<dbReference type="OrthoDB" id="9778305at2"/>
<evidence type="ECO:0000256" key="3">
    <source>
        <dbReference type="ARBA" id="ARBA00015084"/>
    </source>
</evidence>
<comment type="function">
    <text evidence="6">May be involved in the transport of PQQ or its precursor to the periplasm.</text>
</comment>
<dbReference type="Proteomes" id="UP000324738">
    <property type="component" value="Unassembled WGS sequence"/>
</dbReference>
<evidence type="ECO:0000256" key="5">
    <source>
        <dbReference type="ARBA" id="ARBA00022905"/>
    </source>
</evidence>
<organism evidence="8 9">
    <name type="scientific">Aureimonas fodinaquatilis</name>
    <dbReference type="NCBI Taxonomy" id="2565783"/>
    <lineage>
        <taxon>Bacteria</taxon>
        <taxon>Pseudomonadati</taxon>
        <taxon>Pseudomonadota</taxon>
        <taxon>Alphaproteobacteria</taxon>
        <taxon>Hyphomicrobiales</taxon>
        <taxon>Aurantimonadaceae</taxon>
        <taxon>Aureimonas</taxon>
    </lineage>
</organism>
<evidence type="ECO:0000256" key="4">
    <source>
        <dbReference type="ARBA" id="ARBA00022448"/>
    </source>
</evidence>
<dbReference type="UniPathway" id="UPA00539"/>
<dbReference type="GO" id="GO:0018189">
    <property type="term" value="P:pyrroloquinoline quinone biosynthetic process"/>
    <property type="evidence" value="ECO:0007669"/>
    <property type="project" value="UniProtKB-UniRule"/>
</dbReference>
<dbReference type="AlphaFoldDB" id="A0A5B0E0W5"/>
<evidence type="ECO:0000313" key="9">
    <source>
        <dbReference type="Proteomes" id="UP000324738"/>
    </source>
</evidence>
<dbReference type="HAMAP" id="MF_00653">
    <property type="entry name" value="PQQ_syn_PqqB"/>
    <property type="match status" value="1"/>
</dbReference>
<protein>
    <recommendedName>
        <fullName evidence="3 6">Coenzyme PQQ synthesis protein B</fullName>
    </recommendedName>
    <alternativeName>
        <fullName evidence="6">Pyrroloquinoline quinone biosynthesis protein B</fullName>
    </alternativeName>
</protein>
<dbReference type="InterPro" id="IPR036866">
    <property type="entry name" value="RibonucZ/Hydroxyglut_hydro"/>
</dbReference>
<dbReference type="PANTHER" id="PTHR42663:SF7">
    <property type="entry name" value="COENZYME PQQ SYNTHESIS PROTEIN B"/>
    <property type="match status" value="1"/>
</dbReference>
<dbReference type="InterPro" id="IPR001279">
    <property type="entry name" value="Metallo-B-lactamas"/>
</dbReference>
<dbReference type="Pfam" id="PF12706">
    <property type="entry name" value="Lactamase_B_2"/>
    <property type="match status" value="1"/>
</dbReference>
<proteinExistence type="inferred from homology"/>
<accession>A0A5B0E0W5</accession>
<dbReference type="SUPFAM" id="SSF56281">
    <property type="entry name" value="Metallo-hydrolase/oxidoreductase"/>
    <property type="match status" value="1"/>
</dbReference>
<evidence type="ECO:0000313" key="8">
    <source>
        <dbReference type="EMBL" id="KAA0972717.1"/>
    </source>
</evidence>
<comment type="pathway">
    <text evidence="1 6">Cofactor biosynthesis; pyrroloquinoline quinone biosynthesis.</text>
</comment>
<evidence type="ECO:0000256" key="2">
    <source>
        <dbReference type="ARBA" id="ARBA00008481"/>
    </source>
</evidence>
<dbReference type="InterPro" id="IPR011842">
    <property type="entry name" value="PQQ_synth_PqqB"/>
</dbReference>
<dbReference type="PANTHER" id="PTHR42663">
    <property type="entry name" value="HYDROLASE C777.06C-RELATED-RELATED"/>
    <property type="match status" value="1"/>
</dbReference>
<feature type="domain" description="Metallo-beta-lactamase" evidence="7">
    <location>
        <begin position="51"/>
        <end position="271"/>
    </location>
</feature>
<dbReference type="RefSeq" id="WP_149298682.1">
    <property type="nucleotide sequence ID" value="NZ_VTWH01000001.1"/>
</dbReference>
<name>A0A5B0E0W5_9HYPH</name>
<dbReference type="Gene3D" id="3.60.15.10">
    <property type="entry name" value="Ribonuclease Z/Hydroxyacylglutathione hydrolase-like"/>
    <property type="match status" value="1"/>
</dbReference>
<evidence type="ECO:0000256" key="6">
    <source>
        <dbReference type="HAMAP-Rule" id="MF_00653"/>
    </source>
</evidence>
<gene>
    <name evidence="6 8" type="primary">pqqB</name>
    <name evidence="8" type="ORF">FPY71_04125</name>
</gene>
<keyword evidence="9" id="KW-1185">Reference proteome</keyword>
<dbReference type="NCBIfam" id="TIGR02108">
    <property type="entry name" value="PQQ_syn_pqqB"/>
    <property type="match status" value="1"/>
</dbReference>
<dbReference type="EMBL" id="VTWH01000001">
    <property type="protein sequence ID" value="KAA0972717.1"/>
    <property type="molecule type" value="Genomic_DNA"/>
</dbReference>
<evidence type="ECO:0000259" key="7">
    <source>
        <dbReference type="Pfam" id="PF12706"/>
    </source>
</evidence>
<comment type="similarity">
    <text evidence="2 6">Belongs to the PqqB family.</text>
</comment>
<keyword evidence="5 6" id="KW-0884">PQQ biosynthesis</keyword>
<comment type="caution">
    <text evidence="8">The sequence shown here is derived from an EMBL/GenBank/DDBJ whole genome shotgun (WGS) entry which is preliminary data.</text>
</comment>
<evidence type="ECO:0000256" key="1">
    <source>
        <dbReference type="ARBA" id="ARBA00004886"/>
    </source>
</evidence>
<reference evidence="8 9" key="1">
    <citation type="submission" date="2019-08" db="EMBL/GenBank/DDBJ databases">
        <title>Aureimonas fodiniaquatilis sp. nov., isolated from a coal mine wastewater.</title>
        <authorList>
            <person name="Kim W."/>
        </authorList>
    </citation>
    <scope>NUCLEOTIDE SEQUENCE [LARGE SCALE GENOMIC DNA]</scope>
    <source>
        <strain evidence="8 9">CAU 1482</strain>
    </source>
</reference>
<keyword evidence="4 6" id="KW-0813">Transport</keyword>
<sequence length="304" mass="32737">MRLTVLGSAAGGGFPQWNCNCGICRLALAQDPRVTPRTQSSVTASPNGRDWLLINASPDLRQQIVQAPWLAANASLTDDARRGSPIGAVLLTNGDVDHIAGLLTLRERQAFTLYATQAVLDILAANPVFQVLAQDFVRRVAVTLDESFEPLPGLEVELFSVPGKVPLYLEGDDVAIGEEGEMTVGVRLTTQGRTAFYIPGCANAPEALLRRVSNAAALLFDGTVFNDDEMQREGVGSKTGRRMGHMPINGEGGSLHAFDELGIEEKFYVHINNTNPILVEGSEERDRVEAAGWRVASDANEVLA</sequence>
<dbReference type="CDD" id="cd16274">
    <property type="entry name" value="PQQB-like_MBL-fold"/>
    <property type="match status" value="1"/>
</dbReference>